<feature type="region of interest" description="Disordered" evidence="1">
    <location>
        <begin position="39"/>
        <end position="66"/>
    </location>
</feature>
<evidence type="ECO:0000313" key="2">
    <source>
        <dbReference type="EMBL" id="KKR97609.1"/>
    </source>
</evidence>
<comment type="caution">
    <text evidence="2">The sequence shown here is derived from an EMBL/GenBank/DDBJ whole genome shotgun (WGS) entry which is preliminary data.</text>
</comment>
<evidence type="ECO:0000313" key="3">
    <source>
        <dbReference type="Proteomes" id="UP000034746"/>
    </source>
</evidence>
<evidence type="ECO:0000256" key="1">
    <source>
        <dbReference type="SAM" id="MobiDB-lite"/>
    </source>
</evidence>
<protein>
    <submittedName>
        <fullName evidence="2">Uncharacterized protein</fullName>
    </submittedName>
</protein>
<feature type="non-terminal residue" evidence="2">
    <location>
        <position position="120"/>
    </location>
</feature>
<dbReference type="EMBL" id="LCAU01000011">
    <property type="protein sequence ID" value="KKR97609.1"/>
    <property type="molecule type" value="Genomic_DNA"/>
</dbReference>
<name>A0A0G0V9J1_9BACT</name>
<accession>A0A0G0V9J1</accession>
<gene>
    <name evidence="2" type="ORF">UU48_C0011G0001</name>
</gene>
<organism evidence="2 3">
    <name type="scientific">Candidatus Uhrbacteria bacterium GW2011_GWF2_41_16</name>
    <dbReference type="NCBI Taxonomy" id="1618997"/>
    <lineage>
        <taxon>Bacteria</taxon>
        <taxon>Candidatus Uhriibacteriota</taxon>
    </lineage>
</organism>
<sequence>MSSNSLENPFYHPDQRTGIPSKLTEVFLDPATNTALTEALGEDEPSKPEPQLDLPPVLDISMSGKEQREVEDETIWSRQKYIDWAESFGKDESWVDEIFTFQKNGTTVVERDLNLEKTGI</sequence>
<proteinExistence type="predicted"/>
<reference evidence="2 3" key="1">
    <citation type="journal article" date="2015" name="Nature">
        <title>rRNA introns, odd ribosomes, and small enigmatic genomes across a large radiation of phyla.</title>
        <authorList>
            <person name="Brown C.T."/>
            <person name="Hug L.A."/>
            <person name="Thomas B.C."/>
            <person name="Sharon I."/>
            <person name="Castelle C.J."/>
            <person name="Singh A."/>
            <person name="Wilkins M.J."/>
            <person name="Williams K.H."/>
            <person name="Banfield J.F."/>
        </authorList>
    </citation>
    <scope>NUCLEOTIDE SEQUENCE [LARGE SCALE GENOMIC DNA]</scope>
</reference>
<dbReference type="AlphaFoldDB" id="A0A0G0V9J1"/>
<dbReference type="Proteomes" id="UP000034746">
    <property type="component" value="Unassembled WGS sequence"/>
</dbReference>